<proteinExistence type="predicted"/>
<dbReference type="EMBL" id="CADCVH010000031">
    <property type="protein sequence ID" value="CAA9451069.1"/>
    <property type="molecule type" value="Genomic_DNA"/>
</dbReference>
<name>A0A6J4QPJ4_9ACTN</name>
<organism evidence="1">
    <name type="scientific">uncultured Rubrobacteraceae bacterium</name>
    <dbReference type="NCBI Taxonomy" id="349277"/>
    <lineage>
        <taxon>Bacteria</taxon>
        <taxon>Bacillati</taxon>
        <taxon>Actinomycetota</taxon>
        <taxon>Rubrobacteria</taxon>
        <taxon>Rubrobacterales</taxon>
        <taxon>Rubrobacteraceae</taxon>
        <taxon>environmental samples</taxon>
    </lineage>
</organism>
<accession>A0A6J4QPJ4</accession>
<sequence length="407" mass="42579">MQDELTKSEAQDDKRLVLGFDAGCFTCSDLAARIEERVGDRLAVRNLNDPEVQAWRKEALGEDAKWAPTLFEIEDGRVKAWAGWRMGWALSRAIGPAATWQVMQALGEVGAAPKIEESALVERLPGKAAGAVVSISRGQFLKGVGGAAVAMSVLSGTGALASPALAATREPRPYDVVKSRRVTGAQLAALARRVAGTADVRNLAGTSLSTVAKIRAADPSAFVLTLRNGIVVLAVSYHLPNGRTLFKYASDKPLNKPLARGTKSIAKLYRVEGKRHVLIKASEAGRLWRADSSKSRTQNEGIVPLAECPPIGGSTGGAAGCCLVLECVDFEPWDCGFGGIAAGSACYGIVTAVGALAAPVSGGMSLGGAAAVAGGCSSAAYFGIKECCADWRWVQRPCPTSPTNPQW</sequence>
<protein>
    <submittedName>
        <fullName evidence="1">Uncharacterized protein</fullName>
    </submittedName>
</protein>
<evidence type="ECO:0000313" key="1">
    <source>
        <dbReference type="EMBL" id="CAA9451069.1"/>
    </source>
</evidence>
<gene>
    <name evidence="1" type="ORF">AVDCRST_MAG02-1032</name>
</gene>
<dbReference type="AlphaFoldDB" id="A0A6J4QPJ4"/>
<reference evidence="1" key="1">
    <citation type="submission" date="2020-02" db="EMBL/GenBank/DDBJ databases">
        <authorList>
            <person name="Meier V. D."/>
        </authorList>
    </citation>
    <scope>NUCLEOTIDE SEQUENCE</scope>
    <source>
        <strain evidence="1">AVDCRST_MAG02</strain>
    </source>
</reference>